<keyword evidence="1" id="KW-0812">Transmembrane</keyword>
<feature type="transmembrane region" description="Helical" evidence="1">
    <location>
        <begin position="161"/>
        <end position="178"/>
    </location>
</feature>
<dbReference type="SUPFAM" id="SSF48317">
    <property type="entry name" value="Acid phosphatase/Vanadium-dependent haloperoxidase"/>
    <property type="match status" value="1"/>
</dbReference>
<keyword evidence="1" id="KW-1133">Transmembrane helix</keyword>
<accession>A0ABQ3BRV2</accession>
<feature type="domain" description="Phosphatidic acid phosphatase type 2/haloperoxidase" evidence="2">
    <location>
        <begin position="90"/>
        <end position="208"/>
    </location>
</feature>
<comment type="caution">
    <text evidence="3">The sequence shown here is derived from an EMBL/GenBank/DDBJ whole genome shotgun (WGS) entry which is preliminary data.</text>
</comment>
<keyword evidence="1" id="KW-0472">Membrane</keyword>
<dbReference type="InterPro" id="IPR036938">
    <property type="entry name" value="PAP2/HPO_sf"/>
</dbReference>
<reference evidence="4" key="1">
    <citation type="journal article" date="2019" name="Int. J. Syst. Evol. Microbiol.">
        <title>The Global Catalogue of Microorganisms (GCM) 10K type strain sequencing project: providing services to taxonomists for standard genome sequencing and annotation.</title>
        <authorList>
            <consortium name="The Broad Institute Genomics Platform"/>
            <consortium name="The Broad Institute Genome Sequencing Center for Infectious Disease"/>
            <person name="Wu L."/>
            <person name="Ma J."/>
        </authorList>
    </citation>
    <scope>NUCLEOTIDE SEQUENCE [LARGE SCALE GENOMIC DNA]</scope>
    <source>
        <strain evidence="4">KCTC 22558</strain>
    </source>
</reference>
<evidence type="ECO:0000313" key="3">
    <source>
        <dbReference type="EMBL" id="GGZ55321.1"/>
    </source>
</evidence>
<dbReference type="Proteomes" id="UP000643403">
    <property type="component" value="Unassembled WGS sequence"/>
</dbReference>
<feature type="transmembrane region" description="Helical" evidence="1">
    <location>
        <begin position="92"/>
        <end position="110"/>
    </location>
</feature>
<feature type="transmembrane region" description="Helical" evidence="1">
    <location>
        <begin position="190"/>
        <end position="208"/>
    </location>
</feature>
<name>A0ABQ3BRV2_9GAMM</name>
<sequence length="217" mass="23951">MQPNVTRLFWLPFAVSLALCLWLVGAGGDFWIADRLYAWEGGRWALRNHWLTNALLHARGHDASVLAWLCAAAALLVAMLRRSPRWRRPLAYLVASVAASTGVVAALKSFSPRPCPWDLARYGGDGYRRAGHCFPAGHASAGYAWLALYFMLLVVRPAWRWHGLAIGVALGLLFGVDQQLRGAHFMSHDVVAATICWTVALGLYTMMLRPRAIGRGT</sequence>
<dbReference type="CDD" id="cd03396">
    <property type="entry name" value="PAP2_like_6"/>
    <property type="match status" value="1"/>
</dbReference>
<keyword evidence="4" id="KW-1185">Reference proteome</keyword>
<dbReference type="RefSeq" id="WP_189446870.1">
    <property type="nucleotide sequence ID" value="NZ_BMXY01000001.1"/>
</dbReference>
<feature type="transmembrane region" description="Helical" evidence="1">
    <location>
        <begin position="63"/>
        <end position="80"/>
    </location>
</feature>
<protein>
    <submittedName>
        <fullName evidence="3">Membrane protein</fullName>
    </submittedName>
</protein>
<evidence type="ECO:0000259" key="2">
    <source>
        <dbReference type="Pfam" id="PF01569"/>
    </source>
</evidence>
<feature type="transmembrane region" description="Helical" evidence="1">
    <location>
        <begin position="136"/>
        <end position="154"/>
    </location>
</feature>
<dbReference type="InterPro" id="IPR000326">
    <property type="entry name" value="PAP2/HPO"/>
</dbReference>
<evidence type="ECO:0000256" key="1">
    <source>
        <dbReference type="SAM" id="Phobius"/>
    </source>
</evidence>
<dbReference type="EMBL" id="BMXY01000001">
    <property type="protein sequence ID" value="GGZ55321.1"/>
    <property type="molecule type" value="Genomic_DNA"/>
</dbReference>
<dbReference type="Pfam" id="PF01569">
    <property type="entry name" value="PAP2"/>
    <property type="match status" value="1"/>
</dbReference>
<organism evidence="3 4">
    <name type="scientific">Cognatilysobacter xinjiangensis</name>
    <dbReference type="NCBI Taxonomy" id="546892"/>
    <lineage>
        <taxon>Bacteria</taxon>
        <taxon>Pseudomonadati</taxon>
        <taxon>Pseudomonadota</taxon>
        <taxon>Gammaproteobacteria</taxon>
        <taxon>Lysobacterales</taxon>
        <taxon>Lysobacteraceae</taxon>
        <taxon>Cognatilysobacter</taxon>
    </lineage>
</organism>
<gene>
    <name evidence="3" type="ORF">GCM10008101_05920</name>
</gene>
<evidence type="ECO:0000313" key="4">
    <source>
        <dbReference type="Proteomes" id="UP000643403"/>
    </source>
</evidence>
<proteinExistence type="predicted"/>